<comment type="caution">
    <text evidence="1">The sequence shown here is derived from an EMBL/GenBank/DDBJ whole genome shotgun (WGS) entry which is preliminary data.</text>
</comment>
<reference evidence="2" key="1">
    <citation type="journal article" date="2019" name="Int. J. Syst. Evol. Microbiol.">
        <title>The Global Catalogue of Microorganisms (GCM) 10K type strain sequencing project: providing services to taxonomists for standard genome sequencing and annotation.</title>
        <authorList>
            <consortium name="The Broad Institute Genomics Platform"/>
            <consortium name="The Broad Institute Genome Sequencing Center for Infectious Disease"/>
            <person name="Wu L."/>
            <person name="Ma J."/>
        </authorList>
    </citation>
    <scope>NUCLEOTIDE SEQUENCE [LARGE SCALE GENOMIC DNA]</scope>
    <source>
        <strain evidence="2">CCUG 66188</strain>
    </source>
</reference>
<evidence type="ECO:0000313" key="2">
    <source>
        <dbReference type="Proteomes" id="UP001596353"/>
    </source>
</evidence>
<name>A0ABW2B462_9RHOB</name>
<sequence length="144" mass="16490">MSTEFEKASDIAEYLLRRTGVALMCGDFDAFAPCFILPQHLETIEGRRFVTDRETLHQIFRAVRANYRERGVTRVVRHCVEAKFKSKNLVESLHEARIYRGEELLQPPIRPIRGWNAGMARTGALPTVFMQSPRPKPSATPCCR</sequence>
<keyword evidence="2" id="KW-1185">Reference proteome</keyword>
<evidence type="ECO:0000313" key="1">
    <source>
        <dbReference type="EMBL" id="MFC6760525.1"/>
    </source>
</evidence>
<accession>A0ABW2B462</accession>
<protein>
    <submittedName>
        <fullName evidence="1">Uncharacterized protein</fullName>
    </submittedName>
</protein>
<organism evidence="1 2">
    <name type="scientific">Sulfitobacter porphyrae</name>
    <dbReference type="NCBI Taxonomy" id="1246864"/>
    <lineage>
        <taxon>Bacteria</taxon>
        <taxon>Pseudomonadati</taxon>
        <taxon>Pseudomonadota</taxon>
        <taxon>Alphaproteobacteria</taxon>
        <taxon>Rhodobacterales</taxon>
        <taxon>Roseobacteraceae</taxon>
        <taxon>Sulfitobacter</taxon>
    </lineage>
</organism>
<dbReference type="EMBL" id="JBHSWG010000001">
    <property type="protein sequence ID" value="MFC6760525.1"/>
    <property type="molecule type" value="Genomic_DNA"/>
</dbReference>
<gene>
    <name evidence="1" type="ORF">ACFQFQ_15115</name>
</gene>
<proteinExistence type="predicted"/>
<dbReference type="Proteomes" id="UP001596353">
    <property type="component" value="Unassembled WGS sequence"/>
</dbReference>